<evidence type="ECO:0000313" key="2">
    <source>
        <dbReference type="Proteomes" id="UP000274920"/>
    </source>
</evidence>
<proteinExistence type="predicted"/>
<sequence>MMSNAVEIMDTGFACLVEKLGVVNAERFIAMIKRESFDYTIWRKEYFKNMNMEEIREEAAAYDESHPFKGKAVRLQNLLYDIF</sequence>
<comment type="caution">
    <text evidence="1">The sequence shown here is derived from an EMBL/GenBank/DDBJ whole genome shotgun (WGS) entry which is preliminary data.</text>
</comment>
<dbReference type="EMBL" id="RHJS01000002">
    <property type="protein sequence ID" value="RRK30979.1"/>
    <property type="molecule type" value="Genomic_DNA"/>
</dbReference>
<gene>
    <name evidence="1" type="ORF">EBB54_06050</name>
</gene>
<protein>
    <submittedName>
        <fullName evidence="1">Uncharacterized protein</fullName>
    </submittedName>
</protein>
<accession>A0A3R8JLM4</accession>
<dbReference type="RefSeq" id="WP_125126739.1">
    <property type="nucleotide sequence ID" value="NZ_RHJS01000002.1"/>
</dbReference>
<keyword evidence="2" id="KW-1185">Reference proteome</keyword>
<dbReference type="Proteomes" id="UP000274920">
    <property type="component" value="Unassembled WGS sequence"/>
</dbReference>
<dbReference type="AlphaFoldDB" id="A0A3R8JLM4"/>
<name>A0A3R8JLM4_9FIRM</name>
<evidence type="ECO:0000313" key="1">
    <source>
        <dbReference type="EMBL" id="RRK30979.1"/>
    </source>
</evidence>
<organism evidence="1 2">
    <name type="scientific">Schaedlerella arabinosiphila</name>
    <dbReference type="NCBI Taxonomy" id="2044587"/>
    <lineage>
        <taxon>Bacteria</taxon>
        <taxon>Bacillati</taxon>
        <taxon>Bacillota</taxon>
        <taxon>Clostridia</taxon>
        <taxon>Lachnospirales</taxon>
        <taxon>Lachnospiraceae</taxon>
        <taxon>Schaedlerella</taxon>
    </lineage>
</organism>
<reference evidence="1" key="1">
    <citation type="submission" date="2018-10" db="EMBL/GenBank/DDBJ databases">
        <title>Schaedlerella arabinophila gen. nov. sp. nov., isolated from the mouse intestinal tract and comparative analysis with the genome of the closely related altered Schaedler flora strain ASF502.</title>
        <authorList>
            <person name="Miyake S."/>
            <person name="Soh M."/>
            <person name="Seedorf H."/>
        </authorList>
    </citation>
    <scope>NUCLEOTIDE SEQUENCE [LARGE SCALE GENOMIC DNA]</scope>
    <source>
        <strain evidence="1">DSM 106076</strain>
    </source>
</reference>